<dbReference type="GO" id="GO:0016757">
    <property type="term" value="F:glycosyltransferase activity"/>
    <property type="evidence" value="ECO:0007669"/>
    <property type="project" value="UniProtKB-KW"/>
</dbReference>
<organism evidence="2 3">
    <name type="scientific">Ponticaulis profundi</name>
    <dbReference type="NCBI Taxonomy" id="2665222"/>
    <lineage>
        <taxon>Bacteria</taxon>
        <taxon>Pseudomonadati</taxon>
        <taxon>Pseudomonadota</taxon>
        <taxon>Alphaproteobacteria</taxon>
        <taxon>Hyphomonadales</taxon>
        <taxon>Hyphomonadaceae</taxon>
        <taxon>Ponticaulis</taxon>
    </lineage>
</organism>
<dbReference type="Gene3D" id="3.30.930.10">
    <property type="entry name" value="Bira Bifunctional Protein, Domain 2"/>
    <property type="match status" value="1"/>
</dbReference>
<dbReference type="InterPro" id="IPR045864">
    <property type="entry name" value="aa-tRNA-synth_II/BPL/LPL"/>
</dbReference>
<dbReference type="InterPro" id="IPR004516">
    <property type="entry name" value="HisRS/HisZ"/>
</dbReference>
<dbReference type="Proteomes" id="UP001596303">
    <property type="component" value="Unassembled WGS sequence"/>
</dbReference>
<evidence type="ECO:0000259" key="1">
    <source>
        <dbReference type="Pfam" id="PF13393"/>
    </source>
</evidence>
<sequence length="367" mass="39929">MNRIEFETIGGDWVDPPMLMPASLPLELSGEAVRSRLLTSADAPGEELALRPDLTLAVVQHHLDQGAPGPASYRYFGKAFRQPVSSEEPLEFYQTGFECLGHEDRIDQDVIALSALCHAVADAGVDGVQLYLGDISLFAAVVEALKLSPFWSDQLIRAFRRKEGIRTLLTNGTAPPRSALASTLAEVPQERASALLEEVLAFSGGQVIGGRTKEDILARLKRQAEAGREGPLDPRAKRVLSDLIQIEGTPEQLLKQLRTLAQANDLDLQDRLARSDAFFTMLTEQDVPFWKQAHVSVQFGRRFDYYDGLVFELAHTGLGTRRPLAAGGRYDGLLSRLSGGAKSQPAVGGVVRPDRLEAALHLQGAGA</sequence>
<keyword evidence="3" id="KW-1185">Reference proteome</keyword>
<keyword evidence="2" id="KW-0808">Transferase</keyword>
<comment type="caution">
    <text evidence="2">The sequence shown here is derived from an EMBL/GenBank/DDBJ whole genome shotgun (WGS) entry which is preliminary data.</text>
</comment>
<dbReference type="PANTHER" id="PTHR43707">
    <property type="entry name" value="HISTIDYL-TRNA SYNTHETASE"/>
    <property type="match status" value="1"/>
</dbReference>
<evidence type="ECO:0000313" key="2">
    <source>
        <dbReference type="EMBL" id="MFC6196722.1"/>
    </source>
</evidence>
<dbReference type="RefSeq" id="WP_377374514.1">
    <property type="nucleotide sequence ID" value="NZ_JBHSSW010000002.1"/>
</dbReference>
<dbReference type="Pfam" id="PF13393">
    <property type="entry name" value="tRNA-synt_His"/>
    <property type="match status" value="2"/>
</dbReference>
<dbReference type="EMBL" id="JBHSSW010000002">
    <property type="protein sequence ID" value="MFC6196722.1"/>
    <property type="molecule type" value="Genomic_DNA"/>
</dbReference>
<keyword evidence="2" id="KW-0328">Glycosyltransferase</keyword>
<gene>
    <name evidence="2" type="ORF">ACFQDM_01455</name>
</gene>
<protein>
    <submittedName>
        <fullName evidence="2">ATP phosphoribosyltransferase regulatory subunit</fullName>
    </submittedName>
</protein>
<reference evidence="3" key="1">
    <citation type="journal article" date="2019" name="Int. J. Syst. Evol. Microbiol.">
        <title>The Global Catalogue of Microorganisms (GCM) 10K type strain sequencing project: providing services to taxonomists for standard genome sequencing and annotation.</title>
        <authorList>
            <consortium name="The Broad Institute Genomics Platform"/>
            <consortium name="The Broad Institute Genome Sequencing Center for Infectious Disease"/>
            <person name="Wu L."/>
            <person name="Ma J."/>
        </authorList>
    </citation>
    <scope>NUCLEOTIDE SEQUENCE [LARGE SCALE GENOMIC DNA]</scope>
    <source>
        <strain evidence="3">CGMCC-1.15741</strain>
    </source>
</reference>
<dbReference type="InterPro" id="IPR041715">
    <property type="entry name" value="HisRS-like_core"/>
</dbReference>
<feature type="domain" description="Class II Histidinyl-tRNA synthetase (HisRS)-like catalytic core" evidence="1">
    <location>
        <begin position="225"/>
        <end position="355"/>
    </location>
</feature>
<dbReference type="PIRSF" id="PIRSF001549">
    <property type="entry name" value="His-tRNA_synth"/>
    <property type="match status" value="1"/>
</dbReference>
<dbReference type="PANTHER" id="PTHR43707:SF1">
    <property type="entry name" value="HISTIDINE--TRNA LIGASE, MITOCHONDRIAL-RELATED"/>
    <property type="match status" value="1"/>
</dbReference>
<proteinExistence type="predicted"/>
<dbReference type="SUPFAM" id="SSF55681">
    <property type="entry name" value="Class II aaRS and biotin synthetases"/>
    <property type="match status" value="1"/>
</dbReference>
<name>A0ABW1S4X7_9PROT</name>
<evidence type="ECO:0000313" key="3">
    <source>
        <dbReference type="Proteomes" id="UP001596303"/>
    </source>
</evidence>
<feature type="domain" description="Class II Histidinyl-tRNA synthetase (HisRS)-like catalytic core" evidence="1">
    <location>
        <begin position="6"/>
        <end position="191"/>
    </location>
</feature>
<accession>A0ABW1S4X7</accession>